<protein>
    <recommendedName>
        <fullName evidence="6">UDP-glucose 4-epimerase</fullName>
        <ecNumber evidence="5">5.1.3.2</ecNumber>
    </recommendedName>
    <alternativeName>
        <fullName evidence="11">Galactowaldenase</fullName>
    </alternativeName>
    <alternativeName>
        <fullName evidence="10">UDP-galactose 4-epimerase</fullName>
    </alternativeName>
</protein>
<dbReference type="UniPathway" id="UPA00214"/>
<evidence type="ECO:0000256" key="9">
    <source>
        <dbReference type="ARBA" id="ARBA00023277"/>
    </source>
</evidence>
<dbReference type="EMBL" id="MEVI01000003">
    <property type="protein sequence ID" value="OGC54995.1"/>
    <property type="molecule type" value="Genomic_DNA"/>
</dbReference>
<organism evidence="13 14">
    <name type="scientific">candidate division WWE3 bacterium RIFCSPLOWO2_01_FULL_41_18</name>
    <dbReference type="NCBI Taxonomy" id="1802625"/>
    <lineage>
        <taxon>Bacteria</taxon>
        <taxon>Katanobacteria</taxon>
    </lineage>
</organism>
<evidence type="ECO:0000256" key="3">
    <source>
        <dbReference type="ARBA" id="ARBA00004947"/>
    </source>
</evidence>
<dbReference type="InterPro" id="IPR001509">
    <property type="entry name" value="Epimerase_deHydtase"/>
</dbReference>
<dbReference type="InterPro" id="IPR005886">
    <property type="entry name" value="UDP_G4E"/>
</dbReference>
<feature type="domain" description="NAD-dependent epimerase/dehydratase" evidence="12">
    <location>
        <begin position="3"/>
        <end position="250"/>
    </location>
</feature>
<dbReference type="AlphaFoldDB" id="A0A1F4VCS1"/>
<dbReference type="GO" id="GO:0006012">
    <property type="term" value="P:galactose metabolic process"/>
    <property type="evidence" value="ECO:0007669"/>
    <property type="project" value="UniProtKB-UniPathway"/>
</dbReference>
<dbReference type="Gene3D" id="3.40.50.720">
    <property type="entry name" value="NAD(P)-binding Rossmann-like Domain"/>
    <property type="match status" value="1"/>
</dbReference>
<evidence type="ECO:0000313" key="13">
    <source>
        <dbReference type="EMBL" id="OGC54995.1"/>
    </source>
</evidence>
<sequence>MRVLLCGGAGFIGSVLVRKLLEANNEVTVFDNFSTGHKEAVKICKVIEGDLLNFNSIDGALKTSAFNLVINLSGNTASKNSFEEPYLCLKSNITASLNLVEAMKQNSVKRLIFASSSEIYGKADFLPVNEDSDFGTETVFSETLVFIERIFGWYDLLFGIKTISLRLFEVAGAMADGSIGEDKGALSSDVSVLSKAALSDGVFRMHGSDFETYDGTYIKDYVHVEDVAEAFIKSAEHLSKKPKSEIFNVCSSHGFSVKDVITEVELQTGRKINTVTSPRRKGDVDSLWADNKKAKTELSWEPKNSLADIVRSSLYWHAKRPGGFDLRV</sequence>
<keyword evidence="8" id="KW-0413">Isomerase</keyword>
<evidence type="ECO:0000256" key="2">
    <source>
        <dbReference type="ARBA" id="ARBA00001911"/>
    </source>
</evidence>
<evidence type="ECO:0000259" key="12">
    <source>
        <dbReference type="Pfam" id="PF01370"/>
    </source>
</evidence>
<evidence type="ECO:0000256" key="10">
    <source>
        <dbReference type="ARBA" id="ARBA00031367"/>
    </source>
</evidence>
<evidence type="ECO:0000256" key="4">
    <source>
        <dbReference type="ARBA" id="ARBA00007637"/>
    </source>
</evidence>
<evidence type="ECO:0000256" key="5">
    <source>
        <dbReference type="ARBA" id="ARBA00013189"/>
    </source>
</evidence>
<comment type="pathway">
    <text evidence="3">Carbohydrate metabolism; galactose metabolism.</text>
</comment>
<dbReference type="Proteomes" id="UP000176504">
    <property type="component" value="Unassembled WGS sequence"/>
</dbReference>
<accession>A0A1F4VCS1</accession>
<dbReference type="Gene3D" id="3.90.25.10">
    <property type="entry name" value="UDP-galactose 4-epimerase, domain 1"/>
    <property type="match status" value="1"/>
</dbReference>
<evidence type="ECO:0000256" key="8">
    <source>
        <dbReference type="ARBA" id="ARBA00023235"/>
    </source>
</evidence>
<dbReference type="EC" id="5.1.3.2" evidence="5"/>
<evidence type="ECO:0000256" key="11">
    <source>
        <dbReference type="ARBA" id="ARBA00033067"/>
    </source>
</evidence>
<dbReference type="GO" id="GO:0003978">
    <property type="term" value="F:UDP-glucose 4-epimerase activity"/>
    <property type="evidence" value="ECO:0007669"/>
    <property type="project" value="UniProtKB-EC"/>
</dbReference>
<evidence type="ECO:0000256" key="6">
    <source>
        <dbReference type="ARBA" id="ARBA00018569"/>
    </source>
</evidence>
<dbReference type="PANTHER" id="PTHR43725">
    <property type="entry name" value="UDP-GLUCOSE 4-EPIMERASE"/>
    <property type="match status" value="1"/>
</dbReference>
<evidence type="ECO:0000256" key="7">
    <source>
        <dbReference type="ARBA" id="ARBA00023027"/>
    </source>
</evidence>
<dbReference type="SUPFAM" id="SSF51735">
    <property type="entry name" value="NAD(P)-binding Rossmann-fold domains"/>
    <property type="match status" value="1"/>
</dbReference>
<evidence type="ECO:0000313" key="14">
    <source>
        <dbReference type="Proteomes" id="UP000176504"/>
    </source>
</evidence>
<dbReference type="NCBIfam" id="TIGR01179">
    <property type="entry name" value="galE"/>
    <property type="match status" value="1"/>
</dbReference>
<reference evidence="13 14" key="1">
    <citation type="journal article" date="2016" name="Nat. Commun.">
        <title>Thousands of microbial genomes shed light on interconnected biogeochemical processes in an aquifer system.</title>
        <authorList>
            <person name="Anantharaman K."/>
            <person name="Brown C.T."/>
            <person name="Hug L.A."/>
            <person name="Sharon I."/>
            <person name="Castelle C.J."/>
            <person name="Probst A.J."/>
            <person name="Thomas B.C."/>
            <person name="Singh A."/>
            <person name="Wilkins M.J."/>
            <person name="Karaoz U."/>
            <person name="Brodie E.L."/>
            <person name="Williams K.H."/>
            <person name="Hubbard S.S."/>
            <person name="Banfield J.F."/>
        </authorList>
    </citation>
    <scope>NUCLEOTIDE SEQUENCE [LARGE SCALE GENOMIC DNA]</scope>
</reference>
<comment type="caution">
    <text evidence="13">The sequence shown here is derived from an EMBL/GenBank/DDBJ whole genome shotgun (WGS) entry which is preliminary data.</text>
</comment>
<gene>
    <name evidence="13" type="ORF">A3A78_03370</name>
</gene>
<keyword evidence="9" id="KW-0119">Carbohydrate metabolism</keyword>
<dbReference type="Pfam" id="PF01370">
    <property type="entry name" value="Epimerase"/>
    <property type="match status" value="1"/>
</dbReference>
<dbReference type="InterPro" id="IPR036291">
    <property type="entry name" value="NAD(P)-bd_dom_sf"/>
</dbReference>
<dbReference type="PANTHER" id="PTHR43725:SF53">
    <property type="entry name" value="UDP-ARABINOSE 4-EPIMERASE 1"/>
    <property type="match status" value="1"/>
</dbReference>
<proteinExistence type="inferred from homology"/>
<keyword evidence="7" id="KW-0520">NAD</keyword>
<comment type="catalytic activity">
    <reaction evidence="1">
        <text>UDP-alpha-D-glucose = UDP-alpha-D-galactose</text>
        <dbReference type="Rhea" id="RHEA:22168"/>
        <dbReference type="ChEBI" id="CHEBI:58885"/>
        <dbReference type="ChEBI" id="CHEBI:66914"/>
        <dbReference type="EC" id="5.1.3.2"/>
    </reaction>
</comment>
<comment type="cofactor">
    <cofactor evidence="2">
        <name>NAD(+)</name>
        <dbReference type="ChEBI" id="CHEBI:57540"/>
    </cofactor>
</comment>
<evidence type="ECO:0000256" key="1">
    <source>
        <dbReference type="ARBA" id="ARBA00000083"/>
    </source>
</evidence>
<name>A0A1F4VCS1_UNCKA</name>
<comment type="similarity">
    <text evidence="4">Belongs to the NAD(P)-dependent epimerase/dehydratase family.</text>
</comment>